<feature type="compositionally biased region" description="Acidic residues" evidence="1">
    <location>
        <begin position="288"/>
        <end position="309"/>
    </location>
</feature>
<organism evidence="3">
    <name type="scientific">viral metagenome</name>
    <dbReference type="NCBI Taxonomy" id="1070528"/>
    <lineage>
        <taxon>unclassified sequences</taxon>
        <taxon>metagenomes</taxon>
        <taxon>organismal metagenomes</taxon>
    </lineage>
</organism>
<evidence type="ECO:0000256" key="2">
    <source>
        <dbReference type="SAM" id="Phobius"/>
    </source>
</evidence>
<protein>
    <submittedName>
        <fullName evidence="3">Uncharacterized protein</fullName>
    </submittedName>
</protein>
<keyword evidence="2" id="KW-1133">Transmembrane helix</keyword>
<reference evidence="3" key="1">
    <citation type="journal article" date="2020" name="Nature">
        <title>Giant virus diversity and host interactions through global metagenomics.</title>
        <authorList>
            <person name="Schulz F."/>
            <person name="Roux S."/>
            <person name="Paez-Espino D."/>
            <person name="Jungbluth S."/>
            <person name="Walsh D.A."/>
            <person name="Denef V.J."/>
            <person name="McMahon K.D."/>
            <person name="Konstantinidis K.T."/>
            <person name="Eloe-Fadrosh E.A."/>
            <person name="Kyrpides N.C."/>
            <person name="Woyke T."/>
        </authorList>
    </citation>
    <scope>NUCLEOTIDE SEQUENCE</scope>
    <source>
        <strain evidence="3">GVMAG-M-3300023174-111</strain>
    </source>
</reference>
<feature type="region of interest" description="Disordered" evidence="1">
    <location>
        <begin position="263"/>
        <end position="324"/>
    </location>
</feature>
<accession>A0A6C0D6A6</accession>
<name>A0A6C0D6A6_9ZZZZ</name>
<keyword evidence="2" id="KW-0812">Transmembrane</keyword>
<proteinExistence type="predicted"/>
<evidence type="ECO:0000313" key="3">
    <source>
        <dbReference type="EMBL" id="QHT11245.1"/>
    </source>
</evidence>
<feature type="transmembrane region" description="Helical" evidence="2">
    <location>
        <begin position="106"/>
        <end position="123"/>
    </location>
</feature>
<keyword evidence="2" id="KW-0472">Membrane</keyword>
<dbReference type="AlphaFoldDB" id="A0A6C0D6A6"/>
<evidence type="ECO:0000256" key="1">
    <source>
        <dbReference type="SAM" id="MobiDB-lite"/>
    </source>
</evidence>
<sequence length="437" mass="51706">MHLTLDSMAKADLLDNIKNNNNGDYAVSDLQNRTEYIDNTKPIWGTMLTLQENLNLKIGRQIWKKYINAAFWNYISTPINFTITLFTAMSAGQTGTESNYLSKDQLFYILFISFILSIINTFFKLKDKAILNYDSLKKYQDFGAEFEKIYYTNIQNETILLKKYYCYLDLQSKLNTYESTGSIEQVNYITEVIYLMVKCCFSNRMKRINFRERYWVLDGRPKDEYKHNFYANVKKQFRHNFDKHEPIPSSLAIDLTDTSNNIMVSFDEENPPPRMNSHQNNVDTQLDVPDDEDLTNDEDEEEDEEEDGNDNISQAGQKDNNSEYTEKNTITKEYLYNALDLCYIKKKITEYDMIKRIMAESDVYDSYLHDFKVRKYLRRLGFSPINATNERNRLSEKIKKEYAKKEKELFNKTHGKKGIPPVNIRMEKANNLRRFQF</sequence>
<feature type="transmembrane region" description="Helical" evidence="2">
    <location>
        <begin position="66"/>
        <end position="86"/>
    </location>
</feature>
<dbReference type="EMBL" id="MN739533">
    <property type="protein sequence ID" value="QHT11245.1"/>
    <property type="molecule type" value="Genomic_DNA"/>
</dbReference>